<feature type="transmembrane region" description="Helical" evidence="7">
    <location>
        <begin position="7"/>
        <end position="27"/>
    </location>
</feature>
<dbReference type="InterPro" id="IPR045621">
    <property type="entry name" value="BPD_transp_1_N"/>
</dbReference>
<dbReference type="Pfam" id="PF19300">
    <property type="entry name" value="BPD_transp_1_N"/>
    <property type="match status" value="1"/>
</dbReference>
<protein>
    <recommendedName>
        <fullName evidence="8">ABC transmembrane type-1 domain-containing protein</fullName>
    </recommendedName>
</protein>
<organism evidence="9">
    <name type="scientific">marine metagenome</name>
    <dbReference type="NCBI Taxonomy" id="408172"/>
    <lineage>
        <taxon>unclassified sequences</taxon>
        <taxon>metagenomes</taxon>
        <taxon>ecological metagenomes</taxon>
    </lineage>
</organism>
<keyword evidence="5 7" id="KW-1133">Transmembrane helix</keyword>
<keyword evidence="2" id="KW-0813">Transport</keyword>
<sequence>MVLQRFGLGLLTLFVVSIIIFVGVEFLPGDIAEALLGQGASPENVAALRHELGLDRPAHIRYIDWWAGVMEGDLGTSLANRRDIAGLITMRLSNTLFLALTAAAISVPLALILGVLAALYRNSIYDRSVNIVTLGAVSAPEFLTAYVLILYFSVKLGWFPSLSNIDANTSFIDKLHQVTLPAVTLMAVILAYMMRMVRASIINLLASAYIEMAHLKGMPKLRVIVKHALPNAWAPIANIIAISLAYLVVGVVVVEVVFIYPGLGQLMVDSVSNRDIPVVQACAMIFAGTYILLNLTADIVSICTNPRLLHPK</sequence>
<evidence type="ECO:0000256" key="1">
    <source>
        <dbReference type="ARBA" id="ARBA00004651"/>
    </source>
</evidence>
<keyword evidence="4 7" id="KW-0812">Transmembrane</keyword>
<feature type="transmembrane region" description="Helical" evidence="7">
    <location>
        <begin position="236"/>
        <end position="258"/>
    </location>
</feature>
<dbReference type="PANTHER" id="PTHR43163">
    <property type="entry name" value="DIPEPTIDE TRANSPORT SYSTEM PERMEASE PROTEIN DPPB-RELATED"/>
    <property type="match status" value="1"/>
</dbReference>
<name>A0A382MV60_9ZZZZ</name>
<dbReference type="Gene3D" id="1.10.3720.10">
    <property type="entry name" value="MetI-like"/>
    <property type="match status" value="1"/>
</dbReference>
<evidence type="ECO:0000259" key="8">
    <source>
        <dbReference type="PROSITE" id="PS50928"/>
    </source>
</evidence>
<feature type="domain" description="ABC transmembrane type-1" evidence="8">
    <location>
        <begin position="92"/>
        <end position="297"/>
    </location>
</feature>
<comment type="subcellular location">
    <subcellularLocation>
        <location evidence="1">Cell membrane</location>
        <topology evidence="1">Multi-pass membrane protein</topology>
    </subcellularLocation>
</comment>
<keyword evidence="6 7" id="KW-0472">Membrane</keyword>
<feature type="transmembrane region" description="Helical" evidence="7">
    <location>
        <begin position="174"/>
        <end position="194"/>
    </location>
</feature>
<proteinExistence type="predicted"/>
<dbReference type="InterPro" id="IPR000515">
    <property type="entry name" value="MetI-like"/>
</dbReference>
<dbReference type="AlphaFoldDB" id="A0A382MV60"/>
<feature type="transmembrane region" description="Helical" evidence="7">
    <location>
        <begin position="278"/>
        <end position="303"/>
    </location>
</feature>
<dbReference type="CDD" id="cd06261">
    <property type="entry name" value="TM_PBP2"/>
    <property type="match status" value="1"/>
</dbReference>
<evidence type="ECO:0000256" key="2">
    <source>
        <dbReference type="ARBA" id="ARBA00022448"/>
    </source>
</evidence>
<dbReference type="SUPFAM" id="SSF161098">
    <property type="entry name" value="MetI-like"/>
    <property type="match status" value="1"/>
</dbReference>
<evidence type="ECO:0000256" key="5">
    <source>
        <dbReference type="ARBA" id="ARBA00022989"/>
    </source>
</evidence>
<feature type="transmembrane region" description="Helical" evidence="7">
    <location>
        <begin position="131"/>
        <end position="154"/>
    </location>
</feature>
<feature type="transmembrane region" description="Helical" evidence="7">
    <location>
        <begin position="96"/>
        <end position="119"/>
    </location>
</feature>
<evidence type="ECO:0000313" key="9">
    <source>
        <dbReference type="EMBL" id="SVC51382.1"/>
    </source>
</evidence>
<dbReference type="GO" id="GO:0055085">
    <property type="term" value="P:transmembrane transport"/>
    <property type="evidence" value="ECO:0007669"/>
    <property type="project" value="InterPro"/>
</dbReference>
<dbReference type="InterPro" id="IPR035906">
    <property type="entry name" value="MetI-like_sf"/>
</dbReference>
<dbReference type="PROSITE" id="PS50928">
    <property type="entry name" value="ABC_TM1"/>
    <property type="match status" value="1"/>
</dbReference>
<evidence type="ECO:0000256" key="3">
    <source>
        <dbReference type="ARBA" id="ARBA00022475"/>
    </source>
</evidence>
<dbReference type="Pfam" id="PF00528">
    <property type="entry name" value="BPD_transp_1"/>
    <property type="match status" value="1"/>
</dbReference>
<dbReference type="EMBL" id="UINC01095359">
    <property type="protein sequence ID" value="SVC51382.1"/>
    <property type="molecule type" value="Genomic_DNA"/>
</dbReference>
<evidence type="ECO:0000256" key="4">
    <source>
        <dbReference type="ARBA" id="ARBA00022692"/>
    </source>
</evidence>
<evidence type="ECO:0000256" key="7">
    <source>
        <dbReference type="SAM" id="Phobius"/>
    </source>
</evidence>
<dbReference type="PANTHER" id="PTHR43163:SF6">
    <property type="entry name" value="DIPEPTIDE TRANSPORT SYSTEM PERMEASE PROTEIN DPPB-RELATED"/>
    <property type="match status" value="1"/>
</dbReference>
<reference evidence="9" key="1">
    <citation type="submission" date="2018-05" db="EMBL/GenBank/DDBJ databases">
        <authorList>
            <person name="Lanie J.A."/>
            <person name="Ng W.-L."/>
            <person name="Kazmierczak K.M."/>
            <person name="Andrzejewski T.M."/>
            <person name="Davidsen T.M."/>
            <person name="Wayne K.J."/>
            <person name="Tettelin H."/>
            <person name="Glass J.I."/>
            <person name="Rusch D."/>
            <person name="Podicherti R."/>
            <person name="Tsui H.-C.T."/>
            <person name="Winkler M.E."/>
        </authorList>
    </citation>
    <scope>NUCLEOTIDE SEQUENCE</scope>
</reference>
<gene>
    <name evidence="9" type="ORF">METZ01_LOCUS304236</name>
</gene>
<dbReference type="GO" id="GO:0005886">
    <property type="term" value="C:plasma membrane"/>
    <property type="evidence" value="ECO:0007669"/>
    <property type="project" value="UniProtKB-SubCell"/>
</dbReference>
<evidence type="ECO:0000256" key="6">
    <source>
        <dbReference type="ARBA" id="ARBA00023136"/>
    </source>
</evidence>
<accession>A0A382MV60</accession>
<keyword evidence="3" id="KW-1003">Cell membrane</keyword>